<proteinExistence type="predicted"/>
<sequence>MARFSGVPFLLVLLACVAASSAHRAKQTAFVAGLTNKTVASTVPSNGDVTPYGCFVVPRTVGKLRRDNVLINAAEPVGLSTALVVLQSGWVIVGNTPTTDGTSNTIMRGSIFVLDAFGTVRAEIKNSFINGPWGATVAEFQSASIAYLFVSNVVAPANGTIVRWTLTDIMRADDRSSRPPRFTDPTIIADNIGAVLDPAAVVIGPVGLGYRNNQLFVSDEVHNRVLHFNNVIFRGNPDTNPAVVTSDNALQQPIGLTLTPNQNQALIVNNLNGNLVDFTIPAPGTQLATVTVSNFGAGSLFGLAATINQNGQKKVYFVNDGDNTLNVLE</sequence>
<evidence type="ECO:0000313" key="3">
    <source>
        <dbReference type="Proteomes" id="UP000054558"/>
    </source>
</evidence>
<dbReference type="AlphaFoldDB" id="A0A1Y1HRR1"/>
<keyword evidence="3" id="KW-1185">Reference proteome</keyword>
<keyword evidence="1" id="KW-0732">Signal</keyword>
<dbReference type="PROSITE" id="PS51257">
    <property type="entry name" value="PROKAR_LIPOPROTEIN"/>
    <property type="match status" value="1"/>
</dbReference>
<organism evidence="2 3">
    <name type="scientific">Klebsormidium nitens</name>
    <name type="common">Green alga</name>
    <name type="synonym">Ulothrix nitens</name>
    <dbReference type="NCBI Taxonomy" id="105231"/>
    <lineage>
        <taxon>Eukaryota</taxon>
        <taxon>Viridiplantae</taxon>
        <taxon>Streptophyta</taxon>
        <taxon>Klebsormidiophyceae</taxon>
        <taxon>Klebsormidiales</taxon>
        <taxon>Klebsormidiaceae</taxon>
        <taxon>Klebsormidium</taxon>
    </lineage>
</organism>
<accession>A0A1Y1HRR1</accession>
<name>A0A1Y1HRR1_KLENI</name>
<feature type="signal peptide" evidence="1">
    <location>
        <begin position="1"/>
        <end position="22"/>
    </location>
</feature>
<dbReference type="Proteomes" id="UP000054558">
    <property type="component" value="Unassembled WGS sequence"/>
</dbReference>
<evidence type="ECO:0000256" key="1">
    <source>
        <dbReference type="SAM" id="SignalP"/>
    </source>
</evidence>
<protein>
    <recommendedName>
        <fullName evidence="4">NHL repeat-containing protein</fullName>
    </recommendedName>
</protein>
<dbReference type="SUPFAM" id="SSF63825">
    <property type="entry name" value="YWTD domain"/>
    <property type="match status" value="1"/>
</dbReference>
<evidence type="ECO:0000313" key="2">
    <source>
        <dbReference type="EMBL" id="GAQ81324.1"/>
    </source>
</evidence>
<reference evidence="2 3" key="1">
    <citation type="journal article" date="2014" name="Nat. Commun.">
        <title>Klebsormidium flaccidum genome reveals primary factors for plant terrestrial adaptation.</title>
        <authorList>
            <person name="Hori K."/>
            <person name="Maruyama F."/>
            <person name="Fujisawa T."/>
            <person name="Togashi T."/>
            <person name="Yamamoto N."/>
            <person name="Seo M."/>
            <person name="Sato S."/>
            <person name="Yamada T."/>
            <person name="Mori H."/>
            <person name="Tajima N."/>
            <person name="Moriyama T."/>
            <person name="Ikeuchi M."/>
            <person name="Watanabe M."/>
            <person name="Wada H."/>
            <person name="Kobayashi K."/>
            <person name="Saito M."/>
            <person name="Masuda T."/>
            <person name="Sasaki-Sekimoto Y."/>
            <person name="Mashiguchi K."/>
            <person name="Awai K."/>
            <person name="Shimojima M."/>
            <person name="Masuda S."/>
            <person name="Iwai M."/>
            <person name="Nobusawa T."/>
            <person name="Narise T."/>
            <person name="Kondo S."/>
            <person name="Saito H."/>
            <person name="Sato R."/>
            <person name="Murakawa M."/>
            <person name="Ihara Y."/>
            <person name="Oshima-Yamada Y."/>
            <person name="Ohtaka K."/>
            <person name="Satoh M."/>
            <person name="Sonobe K."/>
            <person name="Ishii M."/>
            <person name="Ohtani R."/>
            <person name="Kanamori-Sato M."/>
            <person name="Honoki R."/>
            <person name="Miyazaki D."/>
            <person name="Mochizuki H."/>
            <person name="Umetsu J."/>
            <person name="Higashi K."/>
            <person name="Shibata D."/>
            <person name="Kamiya Y."/>
            <person name="Sato N."/>
            <person name="Nakamura Y."/>
            <person name="Tabata S."/>
            <person name="Ida S."/>
            <person name="Kurokawa K."/>
            <person name="Ohta H."/>
        </authorList>
    </citation>
    <scope>NUCLEOTIDE SEQUENCE [LARGE SCALE GENOMIC DNA]</scope>
    <source>
        <strain evidence="2 3">NIES-2285</strain>
    </source>
</reference>
<dbReference type="OMA" id="INGPWDM"/>
<feature type="chain" id="PRO_5012869605" description="NHL repeat-containing protein" evidence="1">
    <location>
        <begin position="23"/>
        <end position="329"/>
    </location>
</feature>
<evidence type="ECO:0008006" key="4">
    <source>
        <dbReference type="Google" id="ProtNLM"/>
    </source>
</evidence>
<gene>
    <name evidence="2" type="ORF">KFL_000770170</name>
</gene>
<dbReference type="EMBL" id="DF237026">
    <property type="protein sequence ID" value="GAQ81324.1"/>
    <property type="molecule type" value="Genomic_DNA"/>
</dbReference>